<organism evidence="2 3">
    <name type="scientific">Acidithiobacillus thiooxidans</name>
    <name type="common">Thiobacillus thiooxidans</name>
    <dbReference type="NCBI Taxonomy" id="930"/>
    <lineage>
        <taxon>Bacteria</taxon>
        <taxon>Pseudomonadati</taxon>
        <taxon>Pseudomonadota</taxon>
        <taxon>Acidithiobacillia</taxon>
        <taxon>Acidithiobacillales</taxon>
        <taxon>Acidithiobacillaceae</taxon>
        <taxon>Acidithiobacillus</taxon>
    </lineage>
</organism>
<dbReference type="Proteomes" id="UP000094893">
    <property type="component" value="Unassembled WGS sequence"/>
</dbReference>
<dbReference type="EMBL" id="LWSA01000156">
    <property type="protein sequence ID" value="OCX71835.1"/>
    <property type="molecule type" value="Genomic_DNA"/>
</dbReference>
<reference evidence="2 3" key="1">
    <citation type="journal article" date="2016" name="Int. J. Mol. Sci.">
        <title>Comparative genomics of the extreme acidophile Acidithiobacillus thiooxidans reveals intraspecific divergence and niche adaptation.</title>
        <authorList>
            <person name="Zhang X."/>
            <person name="Feng X."/>
            <person name="Tao J."/>
            <person name="Ma L."/>
            <person name="Xiao Y."/>
            <person name="Liang Y."/>
            <person name="Liu X."/>
            <person name="Yin H."/>
        </authorList>
    </citation>
    <scope>NUCLEOTIDE SEQUENCE [LARGE SCALE GENOMIC DNA]</scope>
    <source>
        <strain evidence="2 3">A02</strain>
    </source>
</reference>
<feature type="chain" id="PRO_5009838051" evidence="1">
    <location>
        <begin position="26"/>
        <end position="193"/>
    </location>
</feature>
<feature type="signal peptide" evidence="1">
    <location>
        <begin position="1"/>
        <end position="25"/>
    </location>
</feature>
<protein>
    <submittedName>
        <fullName evidence="2">Uncharacterized protein</fullName>
    </submittedName>
</protein>
<dbReference type="AlphaFoldDB" id="A0A1C2ILG1"/>
<name>A0A1C2ILG1_ACITH</name>
<evidence type="ECO:0000256" key="1">
    <source>
        <dbReference type="SAM" id="SignalP"/>
    </source>
</evidence>
<proteinExistence type="predicted"/>
<evidence type="ECO:0000313" key="2">
    <source>
        <dbReference type="EMBL" id="OCX71835.1"/>
    </source>
</evidence>
<sequence length="193" mass="20187">MNKSGFIFAPLFVIAAGTLATFAHAGTITVSNFSTPERTAVILGAAEKQVLTDKTGTISAVCGNRKMGIPPFFTFGQDAGFLATHCEKGLVVKVTNTGYKNSGYNNAFQMKQVPAGATEPSTVTVSDFSAPYRVTAVVNALKKVVFADGRVGTITSSGDGENMHVTNAYAVPADQSVTSVYKGDRMTGVKTSN</sequence>
<gene>
    <name evidence="2" type="ORF">A6P07_11240</name>
</gene>
<dbReference type="RefSeq" id="WP_024892733.1">
    <property type="nucleotide sequence ID" value="NZ_LWRZ01000354.1"/>
</dbReference>
<comment type="caution">
    <text evidence="2">The sequence shown here is derived from an EMBL/GenBank/DDBJ whole genome shotgun (WGS) entry which is preliminary data.</text>
</comment>
<evidence type="ECO:0000313" key="3">
    <source>
        <dbReference type="Proteomes" id="UP000094893"/>
    </source>
</evidence>
<accession>A0A1C2ILG1</accession>
<keyword evidence="1" id="KW-0732">Signal</keyword>